<sequence>MPLERTDAGDTEAARMSLLDVGYGRLSSVQLSPPSNGFSSTRTAFRVILDFISATQTAVVSGEAT</sequence>
<reference evidence="1 2" key="1">
    <citation type="submission" date="2019-05" db="EMBL/GenBank/DDBJ databases">
        <title>Another draft genome of Portunus trituberculatus and its Hox gene families provides insights of decapod evolution.</title>
        <authorList>
            <person name="Jeong J.-H."/>
            <person name="Song I."/>
            <person name="Kim S."/>
            <person name="Choi T."/>
            <person name="Kim D."/>
            <person name="Ryu S."/>
            <person name="Kim W."/>
        </authorList>
    </citation>
    <scope>NUCLEOTIDE SEQUENCE [LARGE SCALE GENOMIC DNA]</scope>
    <source>
        <tissue evidence="1">Muscle</tissue>
    </source>
</reference>
<name>A0A5B7CPA1_PORTR</name>
<organism evidence="1 2">
    <name type="scientific">Portunus trituberculatus</name>
    <name type="common">Swimming crab</name>
    <name type="synonym">Neptunus trituberculatus</name>
    <dbReference type="NCBI Taxonomy" id="210409"/>
    <lineage>
        <taxon>Eukaryota</taxon>
        <taxon>Metazoa</taxon>
        <taxon>Ecdysozoa</taxon>
        <taxon>Arthropoda</taxon>
        <taxon>Crustacea</taxon>
        <taxon>Multicrustacea</taxon>
        <taxon>Malacostraca</taxon>
        <taxon>Eumalacostraca</taxon>
        <taxon>Eucarida</taxon>
        <taxon>Decapoda</taxon>
        <taxon>Pleocyemata</taxon>
        <taxon>Brachyura</taxon>
        <taxon>Eubrachyura</taxon>
        <taxon>Portunoidea</taxon>
        <taxon>Portunidae</taxon>
        <taxon>Portuninae</taxon>
        <taxon>Portunus</taxon>
    </lineage>
</organism>
<dbReference type="AlphaFoldDB" id="A0A5B7CPA1"/>
<comment type="caution">
    <text evidence="1">The sequence shown here is derived from an EMBL/GenBank/DDBJ whole genome shotgun (WGS) entry which is preliminary data.</text>
</comment>
<proteinExistence type="predicted"/>
<evidence type="ECO:0000313" key="2">
    <source>
        <dbReference type="Proteomes" id="UP000324222"/>
    </source>
</evidence>
<accession>A0A5B7CPA1</accession>
<dbReference type="Proteomes" id="UP000324222">
    <property type="component" value="Unassembled WGS sequence"/>
</dbReference>
<protein>
    <submittedName>
        <fullName evidence="1">Uncharacterized protein</fullName>
    </submittedName>
</protein>
<keyword evidence="2" id="KW-1185">Reference proteome</keyword>
<dbReference type="EMBL" id="VSRR010000139">
    <property type="protein sequence ID" value="MPC10978.1"/>
    <property type="molecule type" value="Genomic_DNA"/>
</dbReference>
<gene>
    <name evidence="1" type="ORF">E2C01_003626</name>
</gene>
<evidence type="ECO:0000313" key="1">
    <source>
        <dbReference type="EMBL" id="MPC10978.1"/>
    </source>
</evidence>